<feature type="compositionally biased region" description="Polar residues" evidence="6">
    <location>
        <begin position="887"/>
        <end position="898"/>
    </location>
</feature>
<feature type="region of interest" description="Disordered" evidence="6">
    <location>
        <begin position="252"/>
        <end position="274"/>
    </location>
</feature>
<sequence length="1038" mass="117074">MLSLQYCISLNMGGRKWFRDYFTDHPLYKANVKPHPDAVWANKSRDKIKEVGQTVLREEDEIRQGKRTFVRGIDEIKLSLFDIPADREHKWLECRSSTLITHLRGCERTNENIRERARQYRDINATPTSRRIYSTVPHANQEIVSPRPQRHPAIELPLPGLINYGDPYRSTSTRPPSTRPPSAQASTMVTMYQAPYQPAPGHHLMHGYPNNPYAIHPGDSVSRYNSPDQSIISSSSYTNSVASYYASDMSRAHSPAVSSQSVRSGHASKKLRTSNVESLLGKRSISTRPSQGSLHDQYNALADGGEADNASNTANLHYDLWMPSDSQDMFEKMIGRLTASAGFPLSWVTNPEFIEFCKTFIPNAVVPSRKSLTRRIIPSILSTIRIETRSRAAGKLLTVQCDGWTGENSIHFVAFMASAAKQLYTVRVNDTTIERKTAENLLVQMEDVILHLESDWRAKVIAFTTDASGESKKARSLLQKKCPRLVTPDCYAHQINLIVGDYFKTKGTEFLTYAQQANELITWLRSKTALLGLIREELTRRNKPALSVIRPVPTRWTAYYLAYNRLLLLRKPLENIVEDDESRPPRERHVIQPSHDTSTREKATRMVSIIKNETFWHAITRIKHHLTPLAIAANVTQAAHCRLDDVVMTFGNLVMEFQKLTDYIDAPVREALIGSIERRWNKSDQDVFIAAVILNPFLQTAPFNPDPLMVSVGAVYSLFERLWMRFFETDTVPDTLYTDTRDYLNGEGFFLNMAKSIKVFRNRAAGMNKTPDPFDVYRDITLPKVQPSPFITLAYHILSICPNSASCERLFSLFGLILTKLRTRMSKTVLVNLAELKMHIRDEYVRDNKPQLLRGRAFGIKSKPVNAQQPPTAGTGAGPSVDVIMQPSGSALSVTGQPSSPPPQDVTITPTPHDMPDLEDITDHPSDIRHTGGSRNASTRALERITGHLVQLAEEDELEDDTEFTRARAPNPRISVKKKITDIFSLGTSDFWKAMDQRSAIGSLDEEMEFHELLDLDAEGEPDLDPDLDDAVASLYEI</sequence>
<evidence type="ECO:0000256" key="6">
    <source>
        <dbReference type="SAM" id="MobiDB-lite"/>
    </source>
</evidence>
<protein>
    <recommendedName>
        <fullName evidence="7">DUF659 domain-containing protein</fullName>
    </recommendedName>
</protein>
<comment type="caution">
    <text evidence="8">The sequence shown here is derived from an EMBL/GenBank/DDBJ whole genome shotgun (WGS) entry which is preliminary data.</text>
</comment>
<evidence type="ECO:0000256" key="5">
    <source>
        <dbReference type="ARBA" id="ARBA00023242"/>
    </source>
</evidence>
<evidence type="ECO:0000256" key="2">
    <source>
        <dbReference type="ARBA" id="ARBA00022723"/>
    </source>
</evidence>
<evidence type="ECO:0000313" key="8">
    <source>
        <dbReference type="EMBL" id="KAF4622376.1"/>
    </source>
</evidence>
<dbReference type="Proteomes" id="UP000521872">
    <property type="component" value="Unassembled WGS sequence"/>
</dbReference>
<dbReference type="Pfam" id="PF04937">
    <property type="entry name" value="DUF659"/>
    <property type="match status" value="1"/>
</dbReference>
<dbReference type="SUPFAM" id="SSF53098">
    <property type="entry name" value="Ribonuclease H-like"/>
    <property type="match status" value="1"/>
</dbReference>
<reference evidence="8 9" key="1">
    <citation type="submission" date="2019-12" db="EMBL/GenBank/DDBJ databases">
        <authorList>
            <person name="Floudas D."/>
            <person name="Bentzer J."/>
            <person name="Ahren D."/>
            <person name="Johansson T."/>
            <person name="Persson P."/>
            <person name="Tunlid A."/>
        </authorList>
    </citation>
    <scope>NUCLEOTIDE SEQUENCE [LARGE SCALE GENOMIC DNA]</scope>
    <source>
        <strain evidence="8 9">CBS 102.39</strain>
    </source>
</reference>
<evidence type="ECO:0000256" key="3">
    <source>
        <dbReference type="ARBA" id="ARBA00022771"/>
    </source>
</evidence>
<dbReference type="EMBL" id="JAACJL010000002">
    <property type="protein sequence ID" value="KAF4622376.1"/>
    <property type="molecule type" value="Genomic_DNA"/>
</dbReference>
<organism evidence="8 9">
    <name type="scientific">Agrocybe pediades</name>
    <dbReference type="NCBI Taxonomy" id="84607"/>
    <lineage>
        <taxon>Eukaryota</taxon>
        <taxon>Fungi</taxon>
        <taxon>Dikarya</taxon>
        <taxon>Basidiomycota</taxon>
        <taxon>Agaricomycotina</taxon>
        <taxon>Agaricomycetes</taxon>
        <taxon>Agaricomycetidae</taxon>
        <taxon>Agaricales</taxon>
        <taxon>Agaricineae</taxon>
        <taxon>Strophariaceae</taxon>
        <taxon>Agrocybe</taxon>
    </lineage>
</organism>
<proteinExistence type="predicted"/>
<feature type="region of interest" description="Disordered" evidence="6">
    <location>
        <begin position="862"/>
        <end position="939"/>
    </location>
</feature>
<dbReference type="PANTHER" id="PTHR46481">
    <property type="entry name" value="ZINC FINGER BED DOMAIN-CONTAINING PROTEIN 4"/>
    <property type="match status" value="1"/>
</dbReference>
<evidence type="ECO:0000256" key="1">
    <source>
        <dbReference type="ARBA" id="ARBA00004123"/>
    </source>
</evidence>
<gene>
    <name evidence="8" type="ORF">D9613_009287</name>
</gene>
<dbReference type="PANTHER" id="PTHR46481:SF10">
    <property type="entry name" value="ZINC FINGER BED DOMAIN-CONTAINING PROTEIN 39"/>
    <property type="match status" value="1"/>
</dbReference>
<dbReference type="InterPro" id="IPR007021">
    <property type="entry name" value="DUF659"/>
</dbReference>
<keyword evidence="9" id="KW-1185">Reference proteome</keyword>
<name>A0A8H4VTP6_9AGAR</name>
<dbReference type="AlphaFoldDB" id="A0A8H4VTP6"/>
<evidence type="ECO:0000256" key="4">
    <source>
        <dbReference type="ARBA" id="ARBA00022833"/>
    </source>
</evidence>
<accession>A0A8H4VTP6</accession>
<feature type="compositionally biased region" description="Basic and acidic residues" evidence="6">
    <location>
        <begin position="921"/>
        <end position="930"/>
    </location>
</feature>
<feature type="domain" description="DUF659" evidence="7">
    <location>
        <begin position="380"/>
        <end position="506"/>
    </location>
</feature>
<keyword evidence="5" id="KW-0539">Nucleus</keyword>
<keyword evidence="4" id="KW-0862">Zinc</keyword>
<dbReference type="GO" id="GO:0008270">
    <property type="term" value="F:zinc ion binding"/>
    <property type="evidence" value="ECO:0007669"/>
    <property type="project" value="UniProtKB-KW"/>
</dbReference>
<evidence type="ECO:0000313" key="9">
    <source>
        <dbReference type="Proteomes" id="UP000521872"/>
    </source>
</evidence>
<evidence type="ECO:0000259" key="7">
    <source>
        <dbReference type="Pfam" id="PF04937"/>
    </source>
</evidence>
<dbReference type="GO" id="GO:0005634">
    <property type="term" value="C:nucleus"/>
    <property type="evidence" value="ECO:0007669"/>
    <property type="project" value="UniProtKB-SubCell"/>
</dbReference>
<dbReference type="InterPro" id="IPR012337">
    <property type="entry name" value="RNaseH-like_sf"/>
</dbReference>
<keyword evidence="2" id="KW-0479">Metal-binding</keyword>
<keyword evidence="3" id="KW-0863">Zinc-finger</keyword>
<comment type="subcellular location">
    <subcellularLocation>
        <location evidence="1">Nucleus</location>
    </subcellularLocation>
</comment>
<dbReference type="InterPro" id="IPR052035">
    <property type="entry name" value="ZnF_BED_domain_contain"/>
</dbReference>